<comment type="caution">
    <text evidence="2">The sequence shown here is derived from an EMBL/GenBank/DDBJ whole genome shotgun (WGS) entry which is preliminary data.</text>
</comment>
<organism evidence="2 3">
    <name type="scientific">Liparis tanakae</name>
    <name type="common">Tanaka's snailfish</name>
    <dbReference type="NCBI Taxonomy" id="230148"/>
    <lineage>
        <taxon>Eukaryota</taxon>
        <taxon>Metazoa</taxon>
        <taxon>Chordata</taxon>
        <taxon>Craniata</taxon>
        <taxon>Vertebrata</taxon>
        <taxon>Euteleostomi</taxon>
        <taxon>Actinopterygii</taxon>
        <taxon>Neopterygii</taxon>
        <taxon>Teleostei</taxon>
        <taxon>Neoteleostei</taxon>
        <taxon>Acanthomorphata</taxon>
        <taxon>Eupercaria</taxon>
        <taxon>Perciformes</taxon>
        <taxon>Cottioidei</taxon>
        <taxon>Cottales</taxon>
        <taxon>Liparidae</taxon>
        <taxon>Liparis</taxon>
    </lineage>
</organism>
<evidence type="ECO:0000256" key="1">
    <source>
        <dbReference type="SAM" id="MobiDB-lite"/>
    </source>
</evidence>
<feature type="compositionally biased region" description="Polar residues" evidence="1">
    <location>
        <begin position="130"/>
        <end position="139"/>
    </location>
</feature>
<dbReference type="AlphaFoldDB" id="A0A4Z2I2T1"/>
<sequence length="139" mass="15494">MSQPRKREGRGSFFKLIDSFAWEIGTLKKEMGKKKDPEEDHKSDPLLGLGEEVGGLFLQASPCAGMRAGPAGVRDSGYDSLRRRLSVLDRLVQTHAVWLQLGFGHQDAVRLLHGQPPGVKAQCTRHKPQRTNQPINNRV</sequence>
<accession>A0A4Z2I2T1</accession>
<evidence type="ECO:0000313" key="3">
    <source>
        <dbReference type="Proteomes" id="UP000314294"/>
    </source>
</evidence>
<feature type="region of interest" description="Disordered" evidence="1">
    <location>
        <begin position="118"/>
        <end position="139"/>
    </location>
</feature>
<evidence type="ECO:0000313" key="2">
    <source>
        <dbReference type="EMBL" id="TNN72379.1"/>
    </source>
</evidence>
<proteinExistence type="predicted"/>
<name>A0A4Z2I2T1_9TELE</name>
<reference evidence="2 3" key="1">
    <citation type="submission" date="2019-03" db="EMBL/GenBank/DDBJ databases">
        <title>First draft genome of Liparis tanakae, snailfish: a comprehensive survey of snailfish specific genes.</title>
        <authorList>
            <person name="Kim W."/>
            <person name="Song I."/>
            <person name="Jeong J.-H."/>
            <person name="Kim D."/>
            <person name="Kim S."/>
            <person name="Ryu S."/>
            <person name="Song J.Y."/>
            <person name="Lee S.K."/>
        </authorList>
    </citation>
    <scope>NUCLEOTIDE SEQUENCE [LARGE SCALE GENOMIC DNA]</scope>
    <source>
        <tissue evidence="2">Muscle</tissue>
    </source>
</reference>
<dbReference type="Proteomes" id="UP000314294">
    <property type="component" value="Unassembled WGS sequence"/>
</dbReference>
<dbReference type="EMBL" id="SRLO01000138">
    <property type="protein sequence ID" value="TNN72379.1"/>
    <property type="molecule type" value="Genomic_DNA"/>
</dbReference>
<gene>
    <name evidence="2" type="primary">Rin2_0</name>
    <name evidence="2" type="ORF">EYF80_017418</name>
</gene>
<keyword evidence="3" id="KW-1185">Reference proteome</keyword>
<protein>
    <submittedName>
        <fullName evidence="2">Ras and Rab interactor 2</fullName>
    </submittedName>
</protein>